<dbReference type="SUPFAM" id="SSF109998">
    <property type="entry name" value="Triger factor/SurA peptide-binding domain-like"/>
    <property type="match status" value="1"/>
</dbReference>
<dbReference type="PANTHER" id="PTHR47529:SF1">
    <property type="entry name" value="PERIPLASMIC CHAPERONE PPID"/>
    <property type="match status" value="1"/>
</dbReference>
<sequence>MATLEKIRSKGVLLIVVIGVALLSFIIGDFLTQGSTFFSKARETVAEINGEKINIADYQDLLDQITVFQKYETGQQDIDEQTMQQIRAFVWDQLVREKLLLEEAEKMGLTVSKEELSDQLIGNNIHPMIQQRRFFADESGRFSRAMLLQFLNFKDDEPTDYQMQEVLNDYKKLWIFLEKTVKFSILQEKYNVLVSNAIVVNNLQAKSNFEANAKSYDVNYIIKPYFSVPDAEFTVTDKEIKERYNNQINRYRQEPNVSISYVSFGIQPQEYDFQEAEKFINNLKDEFYTTEDVVEIVNMNSDIPYTGRNYTEKTVPAHYKDFAFSGKKGDAVGPLFVNNTYTMARITETGIMLADSVKLRHIFLLSADETKADSIIKAIRGGANFGQLAMQYSAVKQTAQNNGEIGWIMDGDQALDKDILRNAFAKNVNEIFTFKNAQGTQIIQIMEKTAPRKKVKLAILERSVIASSKTQSIIFNEAKRFAAELKAADFDTIAHKNNYIVRQANEIYQTNENVLSIPQSRQIVRWVFDNPKGTVSDVFECDKELIVAVITDVNKSKYRSIDKVASQIRSEIIRDKKAEKFIAELNEKTTNGTTLDALAGSLGLEVKPAENVNFGSYQFGMEGFEPAVIGKAVSLEPNKISAPVKGNAGVFVLQNVNIRQSDATFNPTAEKQSLASRYRYSLPNIILMDMRDKAEITDNRLNFY</sequence>
<dbReference type="AlphaFoldDB" id="A0A644VID5"/>
<keyword evidence="4 11" id="KW-0812">Transmembrane</keyword>
<dbReference type="Pfam" id="PF13616">
    <property type="entry name" value="Rotamase_3"/>
    <property type="match status" value="1"/>
</dbReference>
<dbReference type="InterPro" id="IPR052029">
    <property type="entry name" value="PpiD_chaperone"/>
</dbReference>
<keyword evidence="13" id="KW-0413">Isomerase</keyword>
<reference evidence="13" key="1">
    <citation type="submission" date="2019-08" db="EMBL/GenBank/DDBJ databases">
        <authorList>
            <person name="Kucharzyk K."/>
            <person name="Murdoch R.W."/>
            <person name="Higgins S."/>
            <person name="Loffler F."/>
        </authorList>
    </citation>
    <scope>NUCLEOTIDE SEQUENCE</scope>
</reference>
<keyword evidence="6 11" id="KW-0472">Membrane</keyword>
<dbReference type="InterPro" id="IPR046357">
    <property type="entry name" value="PPIase_dom_sf"/>
</dbReference>
<dbReference type="PANTHER" id="PTHR47529">
    <property type="entry name" value="PEPTIDYL-PROLYL CIS-TRANS ISOMERASE D"/>
    <property type="match status" value="1"/>
</dbReference>
<evidence type="ECO:0000313" key="13">
    <source>
        <dbReference type="EMBL" id="MPL91030.1"/>
    </source>
</evidence>
<accession>A0A644VID5</accession>
<organism evidence="13">
    <name type="scientific">bioreactor metagenome</name>
    <dbReference type="NCBI Taxonomy" id="1076179"/>
    <lineage>
        <taxon>unclassified sequences</taxon>
        <taxon>metagenomes</taxon>
        <taxon>ecological metagenomes</taxon>
    </lineage>
</organism>
<evidence type="ECO:0000256" key="4">
    <source>
        <dbReference type="ARBA" id="ARBA00022692"/>
    </source>
</evidence>
<dbReference type="Gene3D" id="1.10.4030.10">
    <property type="entry name" value="Porin chaperone SurA, peptide-binding domain"/>
    <property type="match status" value="2"/>
</dbReference>
<protein>
    <recommendedName>
        <fullName evidence="9">Periplasmic chaperone PpiD</fullName>
    </recommendedName>
    <alternativeName>
        <fullName evidence="10">Periplasmic folding chaperone</fullName>
    </alternativeName>
</protein>
<evidence type="ECO:0000256" key="10">
    <source>
        <dbReference type="ARBA" id="ARBA00042775"/>
    </source>
</evidence>
<name>A0A644VID5_9ZZZZ</name>
<evidence type="ECO:0000256" key="8">
    <source>
        <dbReference type="ARBA" id="ARBA00038408"/>
    </source>
</evidence>
<dbReference type="Gene3D" id="3.10.50.40">
    <property type="match status" value="2"/>
</dbReference>
<comment type="caution">
    <text evidence="13">The sequence shown here is derived from an EMBL/GenBank/DDBJ whole genome shotgun (WGS) entry which is preliminary data.</text>
</comment>
<keyword evidence="3" id="KW-0997">Cell inner membrane</keyword>
<proteinExistence type="inferred from homology"/>
<evidence type="ECO:0000256" key="7">
    <source>
        <dbReference type="ARBA" id="ARBA00023186"/>
    </source>
</evidence>
<feature type="transmembrane region" description="Helical" evidence="11">
    <location>
        <begin position="12"/>
        <end position="31"/>
    </location>
</feature>
<evidence type="ECO:0000256" key="11">
    <source>
        <dbReference type="SAM" id="Phobius"/>
    </source>
</evidence>
<evidence type="ECO:0000256" key="9">
    <source>
        <dbReference type="ARBA" id="ARBA00040743"/>
    </source>
</evidence>
<evidence type="ECO:0000256" key="3">
    <source>
        <dbReference type="ARBA" id="ARBA00022519"/>
    </source>
</evidence>
<dbReference type="GO" id="GO:0003755">
    <property type="term" value="F:peptidyl-prolyl cis-trans isomerase activity"/>
    <property type="evidence" value="ECO:0007669"/>
    <property type="project" value="InterPro"/>
</dbReference>
<evidence type="ECO:0000256" key="2">
    <source>
        <dbReference type="ARBA" id="ARBA00022475"/>
    </source>
</evidence>
<dbReference type="GO" id="GO:0005886">
    <property type="term" value="C:plasma membrane"/>
    <property type="evidence" value="ECO:0007669"/>
    <property type="project" value="UniProtKB-SubCell"/>
</dbReference>
<evidence type="ECO:0000256" key="1">
    <source>
        <dbReference type="ARBA" id="ARBA00004382"/>
    </source>
</evidence>
<evidence type="ECO:0000256" key="6">
    <source>
        <dbReference type="ARBA" id="ARBA00023136"/>
    </source>
</evidence>
<dbReference type="EMBL" id="VSSQ01000318">
    <property type="protein sequence ID" value="MPL91030.1"/>
    <property type="molecule type" value="Genomic_DNA"/>
</dbReference>
<comment type="subcellular location">
    <subcellularLocation>
        <location evidence="1">Cell inner membrane</location>
        <topology evidence="1">Single-pass type II membrane protein</topology>
        <orientation evidence="1">Periplasmic side</orientation>
    </subcellularLocation>
</comment>
<gene>
    <name evidence="13" type="primary">surA_16</name>
    <name evidence="13" type="ORF">SDC9_37091</name>
</gene>
<feature type="domain" description="PpiC" evidence="12">
    <location>
        <begin position="354"/>
        <end position="447"/>
    </location>
</feature>
<keyword evidence="7" id="KW-0143">Chaperone</keyword>
<dbReference type="InterPro" id="IPR027304">
    <property type="entry name" value="Trigger_fact/SurA_dom_sf"/>
</dbReference>
<dbReference type="SUPFAM" id="SSF54534">
    <property type="entry name" value="FKBP-like"/>
    <property type="match status" value="1"/>
</dbReference>
<evidence type="ECO:0000256" key="5">
    <source>
        <dbReference type="ARBA" id="ARBA00022989"/>
    </source>
</evidence>
<comment type="similarity">
    <text evidence="8">Belongs to the PpiD chaperone family.</text>
</comment>
<evidence type="ECO:0000259" key="12">
    <source>
        <dbReference type="PROSITE" id="PS50198"/>
    </source>
</evidence>
<dbReference type="PROSITE" id="PS50198">
    <property type="entry name" value="PPIC_PPIASE_2"/>
    <property type="match status" value="1"/>
</dbReference>
<dbReference type="InterPro" id="IPR000297">
    <property type="entry name" value="PPIase_PpiC"/>
</dbReference>
<keyword evidence="5 11" id="KW-1133">Transmembrane helix</keyword>
<dbReference type="Pfam" id="PF13623">
    <property type="entry name" value="SurA_N_2"/>
    <property type="match status" value="1"/>
</dbReference>
<keyword evidence="2" id="KW-1003">Cell membrane</keyword>